<feature type="transmembrane region" description="Helical" evidence="8">
    <location>
        <begin position="159"/>
        <end position="181"/>
    </location>
</feature>
<dbReference type="Pfam" id="PF00990">
    <property type="entry name" value="GGDEF"/>
    <property type="match status" value="1"/>
</dbReference>
<dbReference type="Gene3D" id="3.30.450.20">
    <property type="entry name" value="PAS domain"/>
    <property type="match status" value="1"/>
</dbReference>
<dbReference type="Pfam" id="PF05231">
    <property type="entry name" value="MASE1"/>
    <property type="match status" value="1"/>
</dbReference>
<evidence type="ECO:0000313" key="12">
    <source>
        <dbReference type="Proteomes" id="UP000290975"/>
    </source>
</evidence>
<feature type="transmembrane region" description="Helical" evidence="8">
    <location>
        <begin position="86"/>
        <end position="106"/>
    </location>
</feature>
<comment type="catalytic activity">
    <reaction evidence="7">
        <text>2 GTP = 3',3'-c-di-GMP + 2 diphosphate</text>
        <dbReference type="Rhea" id="RHEA:24898"/>
        <dbReference type="ChEBI" id="CHEBI:33019"/>
        <dbReference type="ChEBI" id="CHEBI:37565"/>
        <dbReference type="ChEBI" id="CHEBI:58805"/>
        <dbReference type="EC" id="2.7.7.65"/>
    </reaction>
</comment>
<evidence type="ECO:0000259" key="9">
    <source>
        <dbReference type="PROSITE" id="PS50112"/>
    </source>
</evidence>
<name>A0A401IY12_SPHXE</name>
<dbReference type="CDD" id="cd01949">
    <property type="entry name" value="GGDEF"/>
    <property type="match status" value="1"/>
</dbReference>
<feature type="domain" description="GGDEF" evidence="10">
    <location>
        <begin position="460"/>
        <end position="591"/>
    </location>
</feature>
<feature type="transmembrane region" description="Helical" evidence="8">
    <location>
        <begin position="240"/>
        <end position="258"/>
    </location>
</feature>
<dbReference type="Gene3D" id="3.30.70.270">
    <property type="match status" value="1"/>
</dbReference>
<feature type="transmembrane region" description="Helical" evidence="8">
    <location>
        <begin position="270"/>
        <end position="296"/>
    </location>
</feature>
<dbReference type="InterPro" id="IPR000014">
    <property type="entry name" value="PAS"/>
</dbReference>
<dbReference type="SUPFAM" id="SSF55785">
    <property type="entry name" value="PYP-like sensor domain (PAS domain)"/>
    <property type="match status" value="1"/>
</dbReference>
<dbReference type="FunFam" id="3.30.70.270:FF:000001">
    <property type="entry name" value="Diguanylate cyclase domain protein"/>
    <property type="match status" value="1"/>
</dbReference>
<keyword evidence="12" id="KW-1185">Reference proteome</keyword>
<dbReference type="SMART" id="SM00267">
    <property type="entry name" value="GGDEF"/>
    <property type="match status" value="1"/>
</dbReference>
<keyword evidence="3" id="KW-1003">Cell membrane</keyword>
<evidence type="ECO:0000313" key="11">
    <source>
        <dbReference type="EMBL" id="GBH29290.1"/>
    </source>
</evidence>
<sequence length="591" mass="63854">MHSRRPFNGILLRKPIAFALVGALGYLMLASGTIALTSDGRDHATVWPADAIILALLLNSGRRHWPLLLTAGWLGNLAANGLTREWTIGIILYGAINMGQVLLAAWSLRRSGDTRNLLSDVRAVGRFVIWAGLFAPLMGAAVGSLVASVNYNVPIGPSFIRWFASNSLGLLVCTPFLNAVFDGSYRRCFAAKSLWERGETFALMAIHAAVTIFVFGQNHLPILFLSFSSLLLLSFRIGRLGTYAGVMLVAIIGAVSALQHFGPMALINEGAAFQAIFFQAYLATLLVTTLPVAAIVASRAEALGNLAAREETLRLIMAHSPDVILSFDNDGVCRWADGPVREYLGLGPEELFGNPAAAIALRTGEELLVASGRPTDERGAEKAIEFSPILQPSLTLEASFRDLTRDGMIVGRVVTLRDATARKAREQAITIQVETDDLTGVKNRAGFRRHVRAALADTSRPCSVAIVDVDHFKIINDRYGHQVGDAVLMEIAQRLTAGIRQSDIVGRIGGDEFAILFQCDLETAKLACERIAYSISQRPIFSDDTLLVLTSISCGVAGYMPGMSRDQLFEAADTALYQVKRDGRNGVRAAG</sequence>
<evidence type="ECO:0000256" key="5">
    <source>
        <dbReference type="ARBA" id="ARBA00022989"/>
    </source>
</evidence>
<evidence type="ECO:0000256" key="7">
    <source>
        <dbReference type="ARBA" id="ARBA00034247"/>
    </source>
</evidence>
<proteinExistence type="predicted"/>
<protein>
    <recommendedName>
        <fullName evidence="2">diguanylate cyclase</fullName>
        <ecNumber evidence="2">2.7.7.65</ecNumber>
    </recommendedName>
</protein>
<dbReference type="STRING" id="1192759.GCA_000277525_03150"/>
<dbReference type="SMART" id="SM00091">
    <property type="entry name" value="PAS"/>
    <property type="match status" value="1"/>
</dbReference>
<dbReference type="InterPro" id="IPR007895">
    <property type="entry name" value="MASE1"/>
</dbReference>
<feature type="transmembrane region" description="Helical" evidence="8">
    <location>
        <begin position="201"/>
        <end position="220"/>
    </location>
</feature>
<dbReference type="InterPro" id="IPR043128">
    <property type="entry name" value="Rev_trsase/Diguanyl_cyclase"/>
</dbReference>
<evidence type="ECO:0000256" key="2">
    <source>
        <dbReference type="ARBA" id="ARBA00012528"/>
    </source>
</evidence>
<dbReference type="InterPro" id="IPR029787">
    <property type="entry name" value="Nucleotide_cyclase"/>
</dbReference>
<dbReference type="GO" id="GO:0005886">
    <property type="term" value="C:plasma membrane"/>
    <property type="evidence" value="ECO:0007669"/>
    <property type="project" value="UniProtKB-SubCell"/>
</dbReference>
<evidence type="ECO:0000259" key="10">
    <source>
        <dbReference type="PROSITE" id="PS50887"/>
    </source>
</evidence>
<dbReference type="NCBIfam" id="TIGR00254">
    <property type="entry name" value="GGDEF"/>
    <property type="match status" value="1"/>
</dbReference>
<dbReference type="GO" id="GO:1902201">
    <property type="term" value="P:negative regulation of bacterial-type flagellum-dependent cell motility"/>
    <property type="evidence" value="ECO:0007669"/>
    <property type="project" value="TreeGrafter"/>
</dbReference>
<dbReference type="InterPro" id="IPR050469">
    <property type="entry name" value="Diguanylate_Cyclase"/>
</dbReference>
<evidence type="ECO:0000256" key="1">
    <source>
        <dbReference type="ARBA" id="ARBA00004651"/>
    </source>
</evidence>
<evidence type="ECO:0000256" key="8">
    <source>
        <dbReference type="SAM" id="Phobius"/>
    </source>
</evidence>
<evidence type="ECO:0000256" key="6">
    <source>
        <dbReference type="ARBA" id="ARBA00023136"/>
    </source>
</evidence>
<dbReference type="InterPro" id="IPR035965">
    <property type="entry name" value="PAS-like_dom_sf"/>
</dbReference>
<comment type="subcellular location">
    <subcellularLocation>
        <location evidence="1">Cell membrane</location>
        <topology evidence="1">Multi-pass membrane protein</topology>
    </subcellularLocation>
</comment>
<dbReference type="SUPFAM" id="SSF55073">
    <property type="entry name" value="Nucleotide cyclase"/>
    <property type="match status" value="1"/>
</dbReference>
<dbReference type="EC" id="2.7.7.65" evidence="2"/>
<dbReference type="GO" id="GO:0043709">
    <property type="term" value="P:cell adhesion involved in single-species biofilm formation"/>
    <property type="evidence" value="ECO:0007669"/>
    <property type="project" value="TreeGrafter"/>
</dbReference>
<dbReference type="PANTHER" id="PTHR45138:SF9">
    <property type="entry name" value="DIGUANYLATE CYCLASE DGCM-RELATED"/>
    <property type="match status" value="1"/>
</dbReference>
<dbReference type="InterPro" id="IPR000160">
    <property type="entry name" value="GGDEF_dom"/>
</dbReference>
<gene>
    <name evidence="11" type="ORF">MBESOW_P0544</name>
</gene>
<comment type="caution">
    <text evidence="11">The sequence shown here is derived from an EMBL/GenBank/DDBJ whole genome shotgun (WGS) entry which is preliminary data.</text>
</comment>
<reference evidence="11 12" key="1">
    <citation type="submission" date="2014-12" db="EMBL/GenBank/DDBJ databases">
        <title>Whole genome sequencing of Sphingobium xenophagum OW59.</title>
        <authorList>
            <person name="Ohta Y."/>
            <person name="Nishi S."/>
            <person name="Hatada Y."/>
        </authorList>
    </citation>
    <scope>NUCLEOTIDE SEQUENCE [LARGE SCALE GENOMIC DNA]</scope>
    <source>
        <strain evidence="11 12">OW59</strain>
    </source>
</reference>
<feature type="domain" description="PAS" evidence="9">
    <location>
        <begin position="309"/>
        <end position="354"/>
    </location>
</feature>
<evidence type="ECO:0000256" key="4">
    <source>
        <dbReference type="ARBA" id="ARBA00022692"/>
    </source>
</evidence>
<keyword evidence="5 8" id="KW-1133">Transmembrane helix</keyword>
<dbReference type="Proteomes" id="UP000290975">
    <property type="component" value="Unassembled WGS sequence"/>
</dbReference>
<evidence type="ECO:0000256" key="3">
    <source>
        <dbReference type="ARBA" id="ARBA00022475"/>
    </source>
</evidence>
<dbReference type="GO" id="GO:0052621">
    <property type="term" value="F:diguanylate cyclase activity"/>
    <property type="evidence" value="ECO:0007669"/>
    <property type="project" value="UniProtKB-EC"/>
</dbReference>
<organism evidence="11 12">
    <name type="scientific">Sphingobium xenophagum</name>
    <dbReference type="NCBI Taxonomy" id="121428"/>
    <lineage>
        <taxon>Bacteria</taxon>
        <taxon>Pseudomonadati</taxon>
        <taxon>Pseudomonadota</taxon>
        <taxon>Alphaproteobacteria</taxon>
        <taxon>Sphingomonadales</taxon>
        <taxon>Sphingomonadaceae</taxon>
        <taxon>Sphingobium</taxon>
    </lineage>
</organism>
<dbReference type="AlphaFoldDB" id="A0A401IY12"/>
<feature type="transmembrane region" description="Helical" evidence="8">
    <location>
        <begin position="127"/>
        <end position="147"/>
    </location>
</feature>
<dbReference type="PANTHER" id="PTHR45138">
    <property type="entry name" value="REGULATORY COMPONENTS OF SENSORY TRANSDUCTION SYSTEM"/>
    <property type="match status" value="1"/>
</dbReference>
<dbReference type="PROSITE" id="PS50887">
    <property type="entry name" value="GGDEF"/>
    <property type="match status" value="1"/>
</dbReference>
<dbReference type="EMBL" id="BBQY01000001">
    <property type="protein sequence ID" value="GBH29290.1"/>
    <property type="molecule type" value="Genomic_DNA"/>
</dbReference>
<dbReference type="PROSITE" id="PS50112">
    <property type="entry name" value="PAS"/>
    <property type="match status" value="1"/>
</dbReference>
<keyword evidence="4 8" id="KW-0812">Transmembrane</keyword>
<keyword evidence="6 8" id="KW-0472">Membrane</keyword>
<accession>A0A401IY12</accession>